<dbReference type="InterPro" id="IPR036537">
    <property type="entry name" value="Adaptor_Cbl_N_dom_sf"/>
</dbReference>
<comment type="caution">
    <text evidence="2">The sequence shown here is derived from an EMBL/GenBank/DDBJ whole genome shotgun (WGS) entry which is preliminary data.</text>
</comment>
<dbReference type="Gene3D" id="1.20.930.20">
    <property type="entry name" value="Adaptor protein Cbl, N-terminal domain"/>
    <property type="match status" value="1"/>
</dbReference>
<dbReference type="GO" id="GO:0004674">
    <property type="term" value="F:protein serine/threonine kinase activity"/>
    <property type="evidence" value="ECO:0007669"/>
    <property type="project" value="TreeGrafter"/>
</dbReference>
<feature type="domain" description="Protein kinase" evidence="1">
    <location>
        <begin position="1113"/>
        <end position="1255"/>
    </location>
</feature>
<reference evidence="2 3" key="1">
    <citation type="journal article" date="2013" name="Proc. Natl. Acad. Sci. U.S.A.">
        <title>Genome of an arbuscular mycorrhizal fungus provides insight into the oldest plant symbiosis.</title>
        <authorList>
            <person name="Tisserant E."/>
            <person name="Malbreil M."/>
            <person name="Kuo A."/>
            <person name="Kohler A."/>
            <person name="Symeonidi A."/>
            <person name="Balestrini R."/>
            <person name="Charron P."/>
            <person name="Duensing N."/>
            <person name="Frei Dit Frey N."/>
            <person name="Gianinazzi-Pearson V."/>
            <person name="Gilbert L.B."/>
            <person name="Handa Y."/>
            <person name="Herr J.R."/>
            <person name="Hijri M."/>
            <person name="Koul R."/>
            <person name="Kawaguchi M."/>
            <person name="Krajinski F."/>
            <person name="Lammers P.J."/>
            <person name="Masclaux F.G."/>
            <person name="Murat C."/>
            <person name="Morin E."/>
            <person name="Ndikumana S."/>
            <person name="Pagni M."/>
            <person name="Petitpierre D."/>
            <person name="Requena N."/>
            <person name="Rosikiewicz P."/>
            <person name="Riley R."/>
            <person name="Saito K."/>
            <person name="San Clemente H."/>
            <person name="Shapiro H."/>
            <person name="van Tuinen D."/>
            <person name="Becard G."/>
            <person name="Bonfante P."/>
            <person name="Paszkowski U."/>
            <person name="Shachar-Hill Y.Y."/>
            <person name="Tuskan G.A."/>
            <person name="Young P.W."/>
            <person name="Sanders I.R."/>
            <person name="Henrissat B."/>
            <person name="Rensing S.A."/>
            <person name="Grigoriev I.V."/>
            <person name="Corradi N."/>
            <person name="Roux C."/>
            <person name="Martin F."/>
        </authorList>
    </citation>
    <scope>NUCLEOTIDE SEQUENCE [LARGE SCALE GENOMIC DNA]</scope>
    <source>
        <strain evidence="2 3">DAOM 197198</strain>
    </source>
</reference>
<keyword evidence="3" id="KW-1185">Reference proteome</keyword>
<dbReference type="InterPro" id="IPR051681">
    <property type="entry name" value="Ser/Thr_Kinases-Pseudokinases"/>
</dbReference>
<protein>
    <recommendedName>
        <fullName evidence="1">Protein kinase domain-containing protein</fullName>
    </recommendedName>
</protein>
<dbReference type="InterPro" id="IPR000719">
    <property type="entry name" value="Prot_kinase_dom"/>
</dbReference>
<sequence length="1255" mass="145885">MLVMEYANGGTLKEYLKKNFKNLNWDDKYNLAYQLSCGISCLHNEGIVHHDLHSCNVLVHRDTIKLTDFGLSERIGTSSASSKQSDLYGSIPYIDPVKFREKKCSLNEKSDVYSTGVLLWEISSGQPPFYSEKYDCHLIINILKGVREEPTPDTPEDYVKIYTECWDGEPDNRPTINQVMERLEITIKKPNIMTENCQTENFQLSISDKQELMASSASSVSGLSDNLSHGELSQIIQNFDKMQSNEIDPITSTDELSSKMSLSNEIILEELQNFQDNFSKVVSHKKFLALINEFENILDEVDEIAREAEHNKQICELFRGRVYDMECYFKLMFSPKNRDCQVDHFSITLQPNRLDYRIVTPFSLSQGNTIFFNSRSKNGIKLINWSYNSIKIEIIKPIINVNGSKKVNSVSNVIPYSGDYTIDIFNVSSDYQNPKVDNEKEVEYSLGLIGYNLTKENFDSIYVSIMKWMKEFIVNKYFELTNIKKKIAIDLVNIPDIYSIDESCLNIMKPTTNLKEFLIPNDGKRCDNNSNYGDYTMKYKICLNKNDIEPSEEFKQAIEQAIEDMKPLIFLKDLFDEYGLFFPLSIILGKSLKNTLPNSSLPFNFENFENLEKVDLGSPPFRSLRSFLRKGIFVKISDLSDWIRNIDNNLEIIEFDNVIPLYEILEAGQQRKIDYILNTKDNFKIIMTGFADLKDFDIDTENEKRINIDPTLEDGNYEVFGSIISKKSHKKLDEFFVTFELYDFSGFSAIINKVSETNANIKECYILWIIIGKPSSLSVFSPKNRDCQVDYFSITLQPSRLEYRIVTPFSLSQGNTVFFNSHLSNFEPNNGIKLVNWSYNSIKIEIIKPIINVNELNKVYSASSVISNSHDYKIDILCISSNYKNFKIDNEKEDEVPIDLIGYNLTKENFVKELMIIVPFTIPFTKFLPLIDEIRYILNEVIEIAQVAEYNRRICNALMQRVYAVDFAVFDLKVQRNNQEYFNGNNYLHLQNLITIITNIKKFMKNISQMITLLKLKYILPENIEKALKELCGDFDVCIIKIDATNFTTTIKDQIRPEEDEQNLKADQDDLNKYFGQIVGVDDKDKEEMISKINKISIMKSTMEKLLDKQMDNEYNQKKSQSKIDEIFQAHQLIFSDYKKTDKKPRKDGIVTKWVSVKNEEEEYAFKSISEENKISVQNQVIILRELHNWRNIIKFYGLTNYENKWYLVTEWAEHGNLREFYTNNKNSFDTKLKLRVSLDIARGLNFLRTVEVKY</sequence>
<organism evidence="2 3">
    <name type="scientific">Rhizophagus irregularis (strain DAOM 181602 / DAOM 197198 / MUCL 43194)</name>
    <name type="common">Arbuscular mycorrhizal fungus</name>
    <name type="synonym">Glomus intraradices</name>
    <dbReference type="NCBI Taxonomy" id="747089"/>
    <lineage>
        <taxon>Eukaryota</taxon>
        <taxon>Fungi</taxon>
        <taxon>Fungi incertae sedis</taxon>
        <taxon>Mucoromycota</taxon>
        <taxon>Glomeromycotina</taxon>
        <taxon>Glomeromycetes</taxon>
        <taxon>Glomerales</taxon>
        <taxon>Glomeraceae</taxon>
        <taxon>Rhizophagus</taxon>
    </lineage>
</organism>
<dbReference type="AlphaFoldDB" id="A0A2P4QT62"/>
<dbReference type="PROSITE" id="PS50011">
    <property type="entry name" value="PROTEIN_KINASE_DOM"/>
    <property type="match status" value="2"/>
</dbReference>
<dbReference type="Gene3D" id="1.10.510.10">
    <property type="entry name" value="Transferase(Phosphotransferase) domain 1"/>
    <property type="match status" value="2"/>
</dbReference>
<dbReference type="InterPro" id="IPR059179">
    <property type="entry name" value="MLKL-like_MCAfunc"/>
</dbReference>
<evidence type="ECO:0000313" key="2">
    <source>
        <dbReference type="EMBL" id="POG80836.1"/>
    </source>
</evidence>
<dbReference type="InterPro" id="IPR001245">
    <property type="entry name" value="Ser-Thr/Tyr_kinase_cat_dom"/>
</dbReference>
<accession>A0A2P4QT62</accession>
<dbReference type="CDD" id="cd21037">
    <property type="entry name" value="MLKL_NTD"/>
    <property type="match status" value="1"/>
</dbReference>
<dbReference type="PANTHER" id="PTHR44329">
    <property type="entry name" value="SERINE/THREONINE-PROTEIN KINASE TNNI3K-RELATED"/>
    <property type="match status" value="1"/>
</dbReference>
<dbReference type="SUPFAM" id="SSF56112">
    <property type="entry name" value="Protein kinase-like (PK-like)"/>
    <property type="match status" value="2"/>
</dbReference>
<dbReference type="PRINTS" id="PR00109">
    <property type="entry name" value="TYRKINASE"/>
</dbReference>
<dbReference type="GO" id="GO:0007166">
    <property type="term" value="P:cell surface receptor signaling pathway"/>
    <property type="evidence" value="ECO:0007669"/>
    <property type="project" value="InterPro"/>
</dbReference>
<dbReference type="Proteomes" id="UP000018888">
    <property type="component" value="Unassembled WGS sequence"/>
</dbReference>
<dbReference type="VEuPathDB" id="FungiDB:RhiirFUN_005105"/>
<evidence type="ECO:0000313" key="3">
    <source>
        <dbReference type="Proteomes" id="UP000018888"/>
    </source>
</evidence>
<dbReference type="GO" id="GO:0005524">
    <property type="term" value="F:ATP binding"/>
    <property type="evidence" value="ECO:0007669"/>
    <property type="project" value="UniProtKB-KW"/>
</dbReference>
<name>A0A2P4QT62_RHIID</name>
<dbReference type="PANTHER" id="PTHR44329:SF291">
    <property type="entry name" value="PROTEIN KINASE DOMAIN-CONTAINING PROTEIN"/>
    <property type="match status" value="1"/>
</dbReference>
<feature type="domain" description="Protein kinase" evidence="1">
    <location>
        <begin position="1"/>
        <end position="187"/>
    </location>
</feature>
<dbReference type="InterPro" id="IPR011009">
    <property type="entry name" value="Kinase-like_dom_sf"/>
</dbReference>
<proteinExistence type="predicted"/>
<reference evidence="2 3" key="2">
    <citation type="journal article" date="2018" name="New Phytol.">
        <title>High intraspecific genome diversity in the model arbuscular mycorrhizal symbiont Rhizophagus irregularis.</title>
        <authorList>
            <person name="Chen E.C.H."/>
            <person name="Morin E."/>
            <person name="Beaudet D."/>
            <person name="Noel J."/>
            <person name="Yildirir G."/>
            <person name="Ndikumana S."/>
            <person name="Charron P."/>
            <person name="St-Onge C."/>
            <person name="Giorgi J."/>
            <person name="Kruger M."/>
            <person name="Marton T."/>
            <person name="Ropars J."/>
            <person name="Grigoriev I.V."/>
            <person name="Hainaut M."/>
            <person name="Henrissat B."/>
            <person name="Roux C."/>
            <person name="Martin F."/>
            <person name="Corradi N."/>
        </authorList>
    </citation>
    <scope>NUCLEOTIDE SEQUENCE [LARGE SCALE GENOMIC DNA]</scope>
    <source>
        <strain evidence="2 3">DAOM 197198</strain>
    </source>
</reference>
<dbReference type="Pfam" id="PF07714">
    <property type="entry name" value="PK_Tyr_Ser-Thr"/>
    <property type="match status" value="2"/>
</dbReference>
<dbReference type="EMBL" id="AUPC02000015">
    <property type="protein sequence ID" value="POG80836.1"/>
    <property type="molecule type" value="Genomic_DNA"/>
</dbReference>
<evidence type="ECO:0000259" key="1">
    <source>
        <dbReference type="PROSITE" id="PS50011"/>
    </source>
</evidence>
<gene>
    <name evidence="2" type="ORF">GLOIN_2v222960</name>
</gene>